<proteinExistence type="predicted"/>
<organism evidence="1 2">
    <name type="scientific">Pelobates cultripes</name>
    <name type="common">Western spadefoot toad</name>
    <dbReference type="NCBI Taxonomy" id="61616"/>
    <lineage>
        <taxon>Eukaryota</taxon>
        <taxon>Metazoa</taxon>
        <taxon>Chordata</taxon>
        <taxon>Craniata</taxon>
        <taxon>Vertebrata</taxon>
        <taxon>Euteleostomi</taxon>
        <taxon>Amphibia</taxon>
        <taxon>Batrachia</taxon>
        <taxon>Anura</taxon>
        <taxon>Pelobatoidea</taxon>
        <taxon>Pelobatidae</taxon>
        <taxon>Pelobates</taxon>
    </lineage>
</organism>
<gene>
    <name evidence="1" type="ORF">PECUL_23A018767</name>
</gene>
<dbReference type="Proteomes" id="UP001295444">
    <property type="component" value="Chromosome 05"/>
</dbReference>
<keyword evidence="2" id="KW-1185">Reference proteome</keyword>
<accession>A0AAD1SCM7</accession>
<sequence>MSDTHADFPTVKIMADLSLATLKSRKDFPAITEELCNTGIRYRWGSFTKLLITKNCGIKFIPTHLKMALNSTGNGVYSLNPR</sequence>
<reference evidence="1" key="1">
    <citation type="submission" date="2022-03" db="EMBL/GenBank/DDBJ databases">
        <authorList>
            <person name="Alioto T."/>
            <person name="Alioto T."/>
            <person name="Gomez Garrido J."/>
        </authorList>
    </citation>
    <scope>NUCLEOTIDE SEQUENCE</scope>
</reference>
<dbReference type="AlphaFoldDB" id="A0AAD1SCM7"/>
<dbReference type="Gene3D" id="3.30.250.20">
    <property type="entry name" value="L1 transposable element, C-terminal domain"/>
    <property type="match status" value="1"/>
</dbReference>
<name>A0AAD1SCM7_PELCU</name>
<protein>
    <submittedName>
        <fullName evidence="1">Uncharacterized protein</fullName>
    </submittedName>
</protein>
<dbReference type="InterPro" id="IPR042566">
    <property type="entry name" value="L1_C"/>
</dbReference>
<evidence type="ECO:0000313" key="1">
    <source>
        <dbReference type="EMBL" id="CAH2295661.1"/>
    </source>
</evidence>
<dbReference type="EMBL" id="OW240916">
    <property type="protein sequence ID" value="CAH2295661.1"/>
    <property type="molecule type" value="Genomic_DNA"/>
</dbReference>
<evidence type="ECO:0000313" key="2">
    <source>
        <dbReference type="Proteomes" id="UP001295444"/>
    </source>
</evidence>